<name>A0AA92U2Z5_9BACT</name>
<reference evidence="1 2" key="1">
    <citation type="submission" date="2018-08" db="EMBL/GenBank/DDBJ databases">
        <title>A genome reference for cultivated species of the human gut microbiota.</title>
        <authorList>
            <person name="Zou Y."/>
            <person name="Xue W."/>
            <person name="Luo G."/>
        </authorList>
    </citation>
    <scope>NUCLEOTIDE SEQUENCE [LARGE SCALE GENOMIC DNA]</scope>
    <source>
        <strain evidence="1 2">AF11-14</strain>
    </source>
</reference>
<dbReference type="AlphaFoldDB" id="A0AA92U2Z5"/>
<dbReference type="RefSeq" id="WP_118140797.1">
    <property type="nucleotide sequence ID" value="NZ_QSAQ01000031.1"/>
</dbReference>
<proteinExistence type="predicted"/>
<protein>
    <submittedName>
        <fullName evidence="1">Uncharacterized protein</fullName>
    </submittedName>
</protein>
<organism evidence="1 2">
    <name type="scientific">Segatella copri</name>
    <dbReference type="NCBI Taxonomy" id="165179"/>
    <lineage>
        <taxon>Bacteria</taxon>
        <taxon>Pseudomonadati</taxon>
        <taxon>Bacteroidota</taxon>
        <taxon>Bacteroidia</taxon>
        <taxon>Bacteroidales</taxon>
        <taxon>Prevotellaceae</taxon>
        <taxon>Segatella</taxon>
    </lineage>
</organism>
<evidence type="ECO:0000313" key="1">
    <source>
        <dbReference type="EMBL" id="RGW66559.1"/>
    </source>
</evidence>
<dbReference type="Proteomes" id="UP000286077">
    <property type="component" value="Unassembled WGS sequence"/>
</dbReference>
<sequence>MKKKGYYEYGNGIYPLKLWVHIGKDLKELIDSCFDKCNAPDSDYGGVTYSDAVRKSDRRRGVLVSFPCQKVMSMNYCCHEASHVCDAIEEHTDLEHGGEPSAYLMGWIASCINNARLGIGDFVEIVDKEEK</sequence>
<comment type="caution">
    <text evidence="1">The sequence shown here is derived from an EMBL/GenBank/DDBJ whole genome shotgun (WGS) entry which is preliminary data.</text>
</comment>
<accession>A0AA92U2Z5</accession>
<gene>
    <name evidence="1" type="ORF">DWV60_11550</name>
</gene>
<dbReference type="EMBL" id="QSAQ01000031">
    <property type="protein sequence ID" value="RGW66559.1"/>
    <property type="molecule type" value="Genomic_DNA"/>
</dbReference>
<evidence type="ECO:0000313" key="2">
    <source>
        <dbReference type="Proteomes" id="UP000286077"/>
    </source>
</evidence>